<dbReference type="EMBL" id="JAHDYR010000066">
    <property type="protein sequence ID" value="KAG9390025.1"/>
    <property type="molecule type" value="Genomic_DNA"/>
</dbReference>
<dbReference type="OrthoDB" id="433046at2759"/>
<dbReference type="Gene3D" id="3.40.50.920">
    <property type="match status" value="1"/>
</dbReference>
<proteinExistence type="inferred from homology"/>
<evidence type="ECO:0000256" key="1">
    <source>
        <dbReference type="ARBA" id="ARBA00022448"/>
    </source>
</evidence>
<dbReference type="PANTHER" id="PTHR32154:SF0">
    <property type="entry name" value="PYRUVATE-FLAVODOXIN OXIDOREDUCTASE-RELATED"/>
    <property type="match status" value="1"/>
</dbReference>
<dbReference type="SUPFAM" id="SSF53323">
    <property type="entry name" value="Pyruvate-ferredoxin oxidoreductase, PFOR, domain III"/>
    <property type="match status" value="1"/>
</dbReference>
<keyword evidence="3" id="KW-0479">Metal-binding</keyword>
<dbReference type="InterPro" id="IPR037112">
    <property type="entry name" value="Pyrv-flavodox_OxR_EKR_sf"/>
</dbReference>
<evidence type="ECO:0000256" key="6">
    <source>
        <dbReference type="ARBA" id="ARBA00023004"/>
    </source>
</evidence>
<evidence type="ECO:0000256" key="11">
    <source>
        <dbReference type="ARBA" id="ARBA00076877"/>
    </source>
</evidence>
<evidence type="ECO:0000256" key="7">
    <source>
        <dbReference type="ARBA" id="ARBA00023014"/>
    </source>
</evidence>
<dbReference type="InterPro" id="IPR009014">
    <property type="entry name" value="Transketo_C/PFOR_II"/>
</dbReference>
<dbReference type="GO" id="GO:0006979">
    <property type="term" value="P:response to oxidative stress"/>
    <property type="evidence" value="ECO:0007669"/>
    <property type="project" value="TreeGrafter"/>
</dbReference>
<keyword evidence="6" id="KW-0408">Iron</keyword>
<dbReference type="FunFam" id="3.40.50.970:FF:000012">
    <property type="entry name" value="Pyruvate:ferredoxin (Flavodoxin) oxidoreductase"/>
    <property type="match status" value="1"/>
</dbReference>
<dbReference type="SUPFAM" id="SSF52922">
    <property type="entry name" value="TK C-terminal domain-like"/>
    <property type="match status" value="1"/>
</dbReference>
<dbReference type="AlphaFoldDB" id="A0A8J6E6X2"/>
<keyword evidence="5" id="KW-0560">Oxidoreductase</keyword>
<evidence type="ECO:0000256" key="10">
    <source>
        <dbReference type="ARBA" id="ARBA00067011"/>
    </source>
</evidence>
<dbReference type="InterPro" id="IPR029061">
    <property type="entry name" value="THDP-binding"/>
</dbReference>
<sequence length="948" mass="103539">MSKTLAKVATLDGNSAVAKVAYHMSETAFIFPITPSTPMGEMADAWSVQGKKNAFGDTLTIRQMQSEAGVAGAVHGSCVNGSITSTFTSSQGLLLMIPNMFKIAGELNPCVFHVPARSIGGQAANIFNDHTDVMTAARPSGFAMLNSTDVQEAHDLALIAHVASLKASLPFLHFFDGMRTSHEIQKISVIPEAVMDEMVPHDAIAAFRKKSTHPEHPTYRGTLQGPDTYMQGVERGEEYYRKLPGIVQAAMDEFAEKTGRHYHLFDYVGHPKADKVVVVLGSAACAAEEAVDALNARGQKVGLVKVRLFRPFDADAFMASLPKSVKSIAVLDRVKEAGAFAQPLFGEVSAAIQLAEKKCTTVGGRFGLGGRDTSPADIMAVFKHLEQKKPAHNFTVGINDDICHTNLARYPEEIDCVPEGTVQCMFWGLGSDGTVGANKSAIKTLGENTDLYAQGYFSYDAKKSGGITISHLRFGPKPIKSAYMIRTADYVACHQPSYMGRYGPQIVRPLRERGTFVLNAPWKTVEELEAHIPADVRRTLAEKNAQFFVVDAAALAESVGLTGRVNNIMQAAFYQLANVLPIEEAISLLKGDIEKSFKIKGQDVVERNWKAVDAALGGLVKVDIPEHWRKAEASEDTVHGIEDPFADTPEDTEFFRTVARPIQRMQGASLPVSIMPEGGQIPNGSSKYEKRSIAYTIPIWNPDNCIQCNLCSLSCPHAAIRPYLLTQEQADAAPEGFTTINAKPKKLGAQFRIQPSPLDCVGCGLCIEQCPADALSFDLLDKVKEEQKKLYAYANDLPLREDAMDKFSVKGSQFQKPLVAQVSMADPAHMLRCLKEAESFPGPSLINYLSPCIGWGVAGGLAKNVETAKHMVAAGMWNLWSYDPRKGDTTADRVEIASEPTFDLETVMNEQLRFHTLKGAHRDELVAALEKDVRKKWGKLQALKEMQV</sequence>
<dbReference type="SMART" id="SM00890">
    <property type="entry name" value="EKR"/>
    <property type="match status" value="1"/>
</dbReference>
<dbReference type="FunFam" id="3.30.70.20:FF:000022">
    <property type="entry name" value="Pyruvate:ferredoxin (Flavodoxin) oxidoreductase"/>
    <property type="match status" value="1"/>
</dbReference>
<feature type="domain" description="4Fe-4S ferredoxin-type" evidence="12">
    <location>
        <begin position="696"/>
        <end position="725"/>
    </location>
</feature>
<dbReference type="FunFam" id="3.40.920.10:FF:000001">
    <property type="entry name" value="Pyruvate:ferredoxin (Flavodoxin) oxidoreductase"/>
    <property type="match status" value="1"/>
</dbReference>
<evidence type="ECO:0000313" key="13">
    <source>
        <dbReference type="EMBL" id="KAG9390025.1"/>
    </source>
</evidence>
<evidence type="ECO:0000259" key="12">
    <source>
        <dbReference type="PROSITE" id="PS51379"/>
    </source>
</evidence>
<dbReference type="InterPro" id="IPR002880">
    <property type="entry name" value="Pyrv_Fd/Flavodoxin_OxRdtase_N"/>
</dbReference>
<dbReference type="InterPro" id="IPR002869">
    <property type="entry name" value="Pyrv_flavodox_OxRed_cen"/>
</dbReference>
<dbReference type="InterPro" id="IPR011895">
    <property type="entry name" value="Pyrv_flavodox_OxRed"/>
</dbReference>
<evidence type="ECO:0000256" key="5">
    <source>
        <dbReference type="ARBA" id="ARBA00023002"/>
    </source>
</evidence>
<dbReference type="NCBIfam" id="TIGR02176">
    <property type="entry name" value="pyruv_ox_red"/>
    <property type="match status" value="1"/>
</dbReference>
<dbReference type="GO" id="GO:0051539">
    <property type="term" value="F:4 iron, 4 sulfur cluster binding"/>
    <property type="evidence" value="ECO:0007669"/>
    <property type="project" value="UniProtKB-KW"/>
</dbReference>
<keyword evidence="4" id="KW-0249">Electron transport</keyword>
<comment type="similarity">
    <text evidence="9">In the N-terminal section; belongs to the pyruvate:ferredoxin/flavodoxin oxidoreductase family.</text>
</comment>
<dbReference type="SUPFAM" id="SSF46548">
    <property type="entry name" value="alpha-helical ferredoxin"/>
    <property type="match status" value="1"/>
</dbReference>
<evidence type="ECO:0000256" key="9">
    <source>
        <dbReference type="ARBA" id="ARBA00061065"/>
    </source>
</evidence>
<dbReference type="GO" id="GO:0022900">
    <property type="term" value="P:electron transport chain"/>
    <property type="evidence" value="ECO:0007669"/>
    <property type="project" value="InterPro"/>
</dbReference>
<comment type="catalytic activity">
    <reaction evidence="8">
        <text>pyruvate + NADP(+) + CoA = acetyl-CoA + CO2 + NADPH</text>
        <dbReference type="Rhea" id="RHEA:17425"/>
        <dbReference type="ChEBI" id="CHEBI:15361"/>
        <dbReference type="ChEBI" id="CHEBI:16526"/>
        <dbReference type="ChEBI" id="CHEBI:57287"/>
        <dbReference type="ChEBI" id="CHEBI:57288"/>
        <dbReference type="ChEBI" id="CHEBI:57783"/>
        <dbReference type="ChEBI" id="CHEBI:58349"/>
        <dbReference type="EC" id="1.2.1.51"/>
    </reaction>
</comment>
<dbReference type="PANTHER" id="PTHR32154">
    <property type="entry name" value="PYRUVATE-FLAVODOXIN OXIDOREDUCTASE-RELATED"/>
    <property type="match status" value="1"/>
</dbReference>
<dbReference type="SUPFAM" id="SSF52518">
    <property type="entry name" value="Thiamin diphosphate-binding fold (THDP-binding)"/>
    <property type="match status" value="2"/>
</dbReference>
<comment type="caution">
    <text evidence="13">The sequence shown here is derived from an EMBL/GenBank/DDBJ whole genome shotgun (WGS) entry which is preliminary data.</text>
</comment>
<dbReference type="Gene3D" id="4.10.780.10">
    <property type="entry name" value="Pyruvate-flavodoxin oxidoreductase, EKR domain"/>
    <property type="match status" value="1"/>
</dbReference>
<keyword evidence="2" id="KW-0004">4Fe-4S</keyword>
<dbReference type="InterPro" id="IPR017896">
    <property type="entry name" value="4Fe4S_Fe-S-bd"/>
</dbReference>
<dbReference type="Pfam" id="PF12838">
    <property type="entry name" value="Fer4_7"/>
    <property type="match status" value="1"/>
</dbReference>
<dbReference type="InterPro" id="IPR019752">
    <property type="entry name" value="Pyrv/ketoisovalerate_OxRed_cat"/>
</dbReference>
<dbReference type="CDD" id="cd07034">
    <property type="entry name" value="TPP_PYR_PFOR_IOR-alpha_like"/>
    <property type="match status" value="1"/>
</dbReference>
<gene>
    <name evidence="13" type="ORF">J8273_8062</name>
</gene>
<keyword evidence="1" id="KW-0813">Transport</keyword>
<dbReference type="EC" id="1.2.1.51" evidence="10"/>
<dbReference type="Pfam" id="PF17147">
    <property type="entry name" value="PFOR_II"/>
    <property type="match status" value="1"/>
</dbReference>
<evidence type="ECO:0000313" key="14">
    <source>
        <dbReference type="Proteomes" id="UP000717585"/>
    </source>
</evidence>
<dbReference type="PROSITE" id="PS00198">
    <property type="entry name" value="4FE4S_FER_1"/>
    <property type="match status" value="2"/>
</dbReference>
<dbReference type="InterPro" id="IPR017900">
    <property type="entry name" value="4Fe4S_Fe_S_CS"/>
</dbReference>
<dbReference type="GO" id="GO:0005506">
    <property type="term" value="F:iron ion binding"/>
    <property type="evidence" value="ECO:0007669"/>
    <property type="project" value="InterPro"/>
</dbReference>
<evidence type="ECO:0000256" key="8">
    <source>
        <dbReference type="ARBA" id="ARBA00053024"/>
    </source>
</evidence>
<accession>A0A8J6E6X2</accession>
<evidence type="ECO:0000256" key="4">
    <source>
        <dbReference type="ARBA" id="ARBA00022982"/>
    </source>
</evidence>
<keyword evidence="13" id="KW-0670">Pyruvate</keyword>
<dbReference type="GO" id="GO:0050243">
    <property type="term" value="F:pyruvate dehydrogenase (NADP+) activity"/>
    <property type="evidence" value="ECO:0007669"/>
    <property type="project" value="UniProtKB-EC"/>
</dbReference>
<dbReference type="FunFam" id="3.40.50.920:FF:000007">
    <property type="entry name" value="Pyruvate:ferredoxin (Flavodoxin) oxidoreductase"/>
    <property type="match status" value="1"/>
</dbReference>
<dbReference type="InterPro" id="IPR033412">
    <property type="entry name" value="PFOR_II"/>
</dbReference>
<dbReference type="Pfam" id="PF01558">
    <property type="entry name" value="POR"/>
    <property type="match status" value="1"/>
</dbReference>
<dbReference type="InterPro" id="IPR050722">
    <property type="entry name" value="Pyruvate:ferred/Flavod_OxRd"/>
</dbReference>
<keyword evidence="14" id="KW-1185">Reference proteome</keyword>
<dbReference type="Pfam" id="PF01855">
    <property type="entry name" value="POR_N"/>
    <property type="match status" value="1"/>
</dbReference>
<dbReference type="InterPro" id="IPR019456">
    <property type="entry name" value="Pyrv-flavodox_OxRtase_EKR"/>
</dbReference>
<dbReference type="Gene3D" id="3.40.920.10">
    <property type="entry name" value="Pyruvate-ferredoxin oxidoreductase, PFOR, domain III"/>
    <property type="match status" value="1"/>
</dbReference>
<dbReference type="Proteomes" id="UP000717585">
    <property type="component" value="Unassembled WGS sequence"/>
</dbReference>
<dbReference type="Gene3D" id="3.30.70.20">
    <property type="match status" value="1"/>
</dbReference>
<name>A0A8J6E6X2_9EUKA</name>
<keyword evidence="7" id="KW-0411">Iron-sulfur</keyword>
<protein>
    <recommendedName>
        <fullName evidence="10">pyruvate dehydrogenase (NADP(+))</fullName>
        <ecNumber evidence="10">1.2.1.51</ecNumber>
    </recommendedName>
    <alternativeName>
        <fullName evidence="11">Pyruvate:NADP(+) oxidoreductase</fullName>
    </alternativeName>
</protein>
<dbReference type="Pfam" id="PF10371">
    <property type="entry name" value="EKR"/>
    <property type="match status" value="1"/>
</dbReference>
<evidence type="ECO:0000256" key="2">
    <source>
        <dbReference type="ARBA" id="ARBA00022485"/>
    </source>
</evidence>
<dbReference type="PROSITE" id="PS51379">
    <property type="entry name" value="4FE4S_FER_2"/>
    <property type="match status" value="2"/>
</dbReference>
<evidence type="ECO:0000256" key="3">
    <source>
        <dbReference type="ARBA" id="ARBA00022723"/>
    </source>
</evidence>
<feature type="domain" description="4Fe-4S ferredoxin-type" evidence="12">
    <location>
        <begin position="751"/>
        <end position="780"/>
    </location>
</feature>
<dbReference type="Gene3D" id="3.40.50.970">
    <property type="match status" value="2"/>
</dbReference>
<reference evidence="13" key="1">
    <citation type="submission" date="2021-05" db="EMBL/GenBank/DDBJ databases">
        <title>A free-living protist that lacks canonical eukaryotic 1 DNA replication and segregation systems.</title>
        <authorList>
            <person name="Salas-Leiva D.E."/>
            <person name="Tromer E.C."/>
            <person name="Curtis B.A."/>
            <person name="Jerlstrom-Hultqvist J."/>
            <person name="Kolisko M."/>
            <person name="Yi Z."/>
            <person name="Salas-Leiva J.S."/>
            <person name="Gallot-Lavallee L."/>
            <person name="Kops G.J.P.L."/>
            <person name="Archibald J.M."/>
            <person name="Simpson A.G.B."/>
            <person name="Roger A.J."/>
        </authorList>
    </citation>
    <scope>NUCLEOTIDE SEQUENCE</scope>
    <source>
        <strain evidence="13">BICM</strain>
    </source>
</reference>
<organism evidence="13 14">
    <name type="scientific">Carpediemonas membranifera</name>
    <dbReference type="NCBI Taxonomy" id="201153"/>
    <lineage>
        <taxon>Eukaryota</taxon>
        <taxon>Metamonada</taxon>
        <taxon>Carpediemonas-like organisms</taxon>
        <taxon>Carpediemonas</taxon>
    </lineage>
</organism>